<dbReference type="Gene3D" id="3.40.50.150">
    <property type="entry name" value="Vaccinia Virus protein VP39"/>
    <property type="match status" value="1"/>
</dbReference>
<dbReference type="EMBL" id="VCHE01000014">
    <property type="protein sequence ID" value="KAB2577941.1"/>
    <property type="molecule type" value="Genomic_DNA"/>
</dbReference>
<evidence type="ECO:0000313" key="3">
    <source>
        <dbReference type="Proteomes" id="UP000325902"/>
    </source>
</evidence>
<proteinExistence type="predicted"/>
<dbReference type="CDD" id="cd02440">
    <property type="entry name" value="AdoMet_MTases"/>
    <property type="match status" value="1"/>
</dbReference>
<accession>A0A5N5DKT2</accession>
<dbReference type="InterPro" id="IPR029063">
    <property type="entry name" value="SAM-dependent_MTases_sf"/>
</dbReference>
<feature type="compositionally biased region" description="Low complexity" evidence="1">
    <location>
        <begin position="35"/>
        <end position="46"/>
    </location>
</feature>
<name>A0A5N5DKT2_9PEZI</name>
<dbReference type="OrthoDB" id="2013972at2759"/>
<sequence length="356" mass="39802">MTSATIESSPAEHAAHQASTTIEVDSEAGSAAGYDSDTGSTSLSSSIRDHSFEFGRRYHRYQEGLYQFPNDEPEQEREDMKHYALITAMGDRLHYAPIRDDPENILDLGTGTGIWCVEMGEQYPSALVQGVDLSPIQPTWLPPNVKFLVDDAEAPWVYPTDYFDLVHARHTVQAFRNYLGMLKQAHRQALTARQAPTAVADSTHRHLRPGGWVELHEMNYTPSCDDGSMPDDYQLAKLLGLIGQGLAAMGINLDGVHNIKSQLRDAGFVNVHERTFKLPFGPWPKDRLLKKVGTYYQAIAMDGLQAIALRPLCKGLGWMTEEVEVFLTGVRKHLMDPSIHTYQVLHVIYAQKPQPS</sequence>
<keyword evidence="3" id="KW-1185">Reference proteome</keyword>
<feature type="region of interest" description="Disordered" evidence="1">
    <location>
        <begin position="1"/>
        <end position="46"/>
    </location>
</feature>
<dbReference type="AlphaFoldDB" id="A0A5N5DKT2"/>
<dbReference type="SUPFAM" id="SSF53335">
    <property type="entry name" value="S-adenosyl-L-methionine-dependent methyltransferases"/>
    <property type="match status" value="1"/>
</dbReference>
<dbReference type="Pfam" id="PF13489">
    <property type="entry name" value="Methyltransf_23"/>
    <property type="match status" value="1"/>
</dbReference>
<dbReference type="GO" id="GO:0008168">
    <property type="term" value="F:methyltransferase activity"/>
    <property type="evidence" value="ECO:0007669"/>
    <property type="project" value="TreeGrafter"/>
</dbReference>
<evidence type="ECO:0000313" key="2">
    <source>
        <dbReference type="EMBL" id="KAB2577941.1"/>
    </source>
</evidence>
<reference evidence="2 3" key="1">
    <citation type="journal article" date="2019" name="Sci. Rep.">
        <title>A multi-omics analysis of the grapevine pathogen Lasiodiplodia theobromae reveals that temperature affects the expression of virulence- and pathogenicity-related genes.</title>
        <authorList>
            <person name="Felix C."/>
            <person name="Meneses R."/>
            <person name="Goncalves M.F.M."/>
            <person name="Tilleman L."/>
            <person name="Duarte A.S."/>
            <person name="Jorrin-Novo J.V."/>
            <person name="Van de Peer Y."/>
            <person name="Deforce D."/>
            <person name="Van Nieuwerburgh F."/>
            <person name="Esteves A.C."/>
            <person name="Alves A."/>
        </authorList>
    </citation>
    <scope>NUCLEOTIDE SEQUENCE [LARGE SCALE GENOMIC DNA]</scope>
    <source>
        <strain evidence="2 3">LA-SOL3</strain>
    </source>
</reference>
<organism evidence="2 3">
    <name type="scientific">Lasiodiplodia theobromae</name>
    <dbReference type="NCBI Taxonomy" id="45133"/>
    <lineage>
        <taxon>Eukaryota</taxon>
        <taxon>Fungi</taxon>
        <taxon>Dikarya</taxon>
        <taxon>Ascomycota</taxon>
        <taxon>Pezizomycotina</taxon>
        <taxon>Dothideomycetes</taxon>
        <taxon>Dothideomycetes incertae sedis</taxon>
        <taxon>Botryosphaeriales</taxon>
        <taxon>Botryosphaeriaceae</taxon>
        <taxon>Lasiodiplodia</taxon>
    </lineage>
</organism>
<gene>
    <name evidence="2" type="primary">LAE1_8</name>
    <name evidence="2" type="ORF">DBV05_g3385</name>
</gene>
<comment type="caution">
    <text evidence="2">The sequence shown here is derived from an EMBL/GenBank/DDBJ whole genome shotgun (WGS) entry which is preliminary data.</text>
</comment>
<dbReference type="Proteomes" id="UP000325902">
    <property type="component" value="Unassembled WGS sequence"/>
</dbReference>
<dbReference type="PANTHER" id="PTHR43591">
    <property type="entry name" value="METHYLTRANSFERASE"/>
    <property type="match status" value="1"/>
</dbReference>
<protein>
    <submittedName>
        <fullName evidence="2">Secondary metabolism regulator LAE1</fullName>
    </submittedName>
</protein>
<evidence type="ECO:0000256" key="1">
    <source>
        <dbReference type="SAM" id="MobiDB-lite"/>
    </source>
</evidence>
<dbReference type="PANTHER" id="PTHR43591:SF24">
    <property type="entry name" value="2-METHOXY-6-POLYPRENYL-1,4-BENZOQUINOL METHYLASE, MITOCHONDRIAL"/>
    <property type="match status" value="1"/>
</dbReference>